<dbReference type="OrthoDB" id="9810278at2"/>
<evidence type="ECO:0000256" key="3">
    <source>
        <dbReference type="ARBA" id="ARBA00023004"/>
    </source>
</evidence>
<evidence type="ECO:0000256" key="4">
    <source>
        <dbReference type="ARBA" id="ARBA00023014"/>
    </source>
</evidence>
<dbReference type="AlphaFoldDB" id="A0A1M6GWA3"/>
<keyword evidence="3" id="KW-0408">Iron</keyword>
<dbReference type="PANTHER" id="PTHR30548">
    <property type="entry name" value="2-HYDROXYGLUTARYL-COA DEHYDRATASE, D-COMPONENT-RELATED"/>
    <property type="match status" value="1"/>
</dbReference>
<organism evidence="5 6">
    <name type="scientific">Desulfatibacillum alkenivorans DSM 16219</name>
    <dbReference type="NCBI Taxonomy" id="1121393"/>
    <lineage>
        <taxon>Bacteria</taxon>
        <taxon>Pseudomonadati</taxon>
        <taxon>Thermodesulfobacteriota</taxon>
        <taxon>Desulfobacteria</taxon>
        <taxon>Desulfobacterales</taxon>
        <taxon>Desulfatibacillaceae</taxon>
        <taxon>Desulfatibacillum</taxon>
    </lineage>
</organism>
<proteinExistence type="inferred from homology"/>
<keyword evidence="6" id="KW-1185">Reference proteome</keyword>
<comment type="similarity">
    <text evidence="1">Belongs to the FldB/FldC dehydratase alpha/beta subunit family.</text>
</comment>
<gene>
    <name evidence="5" type="ORF">SAMN02745216_01128</name>
</gene>
<dbReference type="Gene3D" id="3.40.50.11890">
    <property type="match status" value="1"/>
</dbReference>
<dbReference type="GO" id="GO:0046872">
    <property type="term" value="F:metal ion binding"/>
    <property type="evidence" value="ECO:0007669"/>
    <property type="project" value="UniProtKB-KW"/>
</dbReference>
<dbReference type="STRING" id="1121393.SAMN02745216_01128"/>
<accession>A0A1M6GWA3</accession>
<evidence type="ECO:0000313" key="5">
    <source>
        <dbReference type="EMBL" id="SHJ14231.1"/>
    </source>
</evidence>
<keyword evidence="4" id="KW-0411">Iron-sulfur</keyword>
<dbReference type="PANTHER" id="PTHR30548:SF5">
    <property type="entry name" value="SUBUNIT OF OXYGEN-SENSITIVE 2-HYDROXYISOCAPROYL-COA DEHYDRATASE"/>
    <property type="match status" value="1"/>
</dbReference>
<protein>
    <submittedName>
        <fullName evidence="5">Benzoyl-CoA reductase/2-hydroxyglutaryl-CoA dehydratase subunit, BcrC/BadD/HgdB</fullName>
    </submittedName>
</protein>
<reference evidence="6" key="1">
    <citation type="submission" date="2016-11" db="EMBL/GenBank/DDBJ databases">
        <authorList>
            <person name="Varghese N."/>
            <person name="Submissions S."/>
        </authorList>
    </citation>
    <scope>NUCLEOTIDE SEQUENCE [LARGE SCALE GENOMIC DNA]</scope>
    <source>
        <strain evidence="6">DSM 16219</strain>
    </source>
</reference>
<dbReference type="EMBL" id="FQZU01000004">
    <property type="protein sequence ID" value="SHJ14231.1"/>
    <property type="molecule type" value="Genomic_DNA"/>
</dbReference>
<dbReference type="Proteomes" id="UP000183994">
    <property type="component" value="Unassembled WGS sequence"/>
</dbReference>
<keyword evidence="2" id="KW-0479">Metal-binding</keyword>
<evidence type="ECO:0000256" key="2">
    <source>
        <dbReference type="ARBA" id="ARBA00022723"/>
    </source>
</evidence>
<dbReference type="GO" id="GO:0051536">
    <property type="term" value="F:iron-sulfur cluster binding"/>
    <property type="evidence" value="ECO:0007669"/>
    <property type="project" value="UniProtKB-KW"/>
</dbReference>
<evidence type="ECO:0000313" key="6">
    <source>
        <dbReference type="Proteomes" id="UP000183994"/>
    </source>
</evidence>
<name>A0A1M6GWA3_9BACT</name>
<dbReference type="RefSeq" id="WP_073473810.1">
    <property type="nucleotide sequence ID" value="NZ_FQZU01000004.1"/>
</dbReference>
<evidence type="ECO:0000256" key="1">
    <source>
        <dbReference type="ARBA" id="ARBA00005806"/>
    </source>
</evidence>
<dbReference type="Gene3D" id="3.40.50.11900">
    <property type="match status" value="1"/>
</dbReference>
<dbReference type="Pfam" id="PF06050">
    <property type="entry name" value="HGD-D"/>
    <property type="match status" value="1"/>
</dbReference>
<dbReference type="Gene3D" id="1.20.1270.370">
    <property type="match status" value="1"/>
</dbReference>
<sequence length="375" mass="41630">MSQPDYLQPFADCLTQSSQRLFDQAEAGEKHIGYFCTYTPVELIHACGFVPIRIMGEPGVVEQAYSLVPDFICPFMKCALEKALNGGFKYLKGAVQGYTCDVSCGMANIWKENIPGELYHTFPLPYTDAPAPRDYLQKEFQAFIHKAEQAGGEFSLERLQSSLDMYAVIRRNLLSLFQSEKGGAPVLNAQERHIVAQAGYVTPPDLFLEMLEALESRKPFDSPENQGGIPVLISGSLVESFGVFDAMEKAGARIVADDLCSGYRNLLPVDGSGSGPMERLIDRYVNRFPCPSRCRAEDRFPLLMDRIEQTGARGLVFLIQKFCTPHLADIPELTRLLKAAGIPVLVVEMDESWRMGGQLQTRLEGFVEMIDGMSG</sequence>
<dbReference type="InterPro" id="IPR010327">
    <property type="entry name" value="FldB/FldC_alpha/beta"/>
</dbReference>